<comment type="similarity">
    <text evidence="8">Belongs to the archaeal rpoM/eukaryotic RPA12/RPB9/RPC11 RNA polymerase family.</text>
</comment>
<feature type="binding site" evidence="9">
    <location>
        <position position="37"/>
    </location>
    <ligand>
        <name>Zn(2+)</name>
        <dbReference type="ChEBI" id="CHEBI:29105"/>
        <label>1</label>
    </ligand>
</feature>
<comment type="function">
    <text evidence="8">DNA-dependent RNA polymerase catalyzes the transcription of DNA into RNA using the four ribonucleoside triphosphates as substrates.</text>
</comment>
<dbReference type="InterPro" id="IPR012164">
    <property type="entry name" value="Rpa12/Rpb9/Rpc10/TFS"/>
</dbReference>
<feature type="domain" description="TFIIS-type" evidence="11">
    <location>
        <begin position="79"/>
        <end position="119"/>
    </location>
</feature>
<dbReference type="GO" id="GO:0006363">
    <property type="term" value="P:termination of RNA polymerase I transcription"/>
    <property type="evidence" value="ECO:0007669"/>
    <property type="project" value="TreeGrafter"/>
</dbReference>
<dbReference type="PANTHER" id="PTHR11239:SF14">
    <property type="entry name" value="DNA-DIRECTED RNA POLYMERASE I SUBUNIT RPA12"/>
    <property type="match status" value="1"/>
</dbReference>
<evidence type="ECO:0000313" key="13">
    <source>
        <dbReference type="Proteomes" id="UP001201812"/>
    </source>
</evidence>
<organism evidence="12 13">
    <name type="scientific">Ditylenchus destructor</name>
    <dbReference type="NCBI Taxonomy" id="166010"/>
    <lineage>
        <taxon>Eukaryota</taxon>
        <taxon>Metazoa</taxon>
        <taxon>Ecdysozoa</taxon>
        <taxon>Nematoda</taxon>
        <taxon>Chromadorea</taxon>
        <taxon>Rhabditida</taxon>
        <taxon>Tylenchina</taxon>
        <taxon>Tylenchomorpha</taxon>
        <taxon>Sphaerularioidea</taxon>
        <taxon>Anguinidae</taxon>
        <taxon>Anguininae</taxon>
        <taxon>Ditylenchus</taxon>
    </lineage>
</organism>
<dbReference type="Proteomes" id="UP001201812">
    <property type="component" value="Unassembled WGS sequence"/>
</dbReference>
<feature type="binding site" evidence="9">
    <location>
        <position position="111"/>
    </location>
    <ligand>
        <name>Zn(2+)</name>
        <dbReference type="ChEBI" id="CHEBI:29105"/>
        <label>2</label>
    </ligand>
</feature>
<dbReference type="Pfam" id="PF01096">
    <property type="entry name" value="Zn_ribbon_TFIIS"/>
    <property type="match status" value="1"/>
</dbReference>
<accession>A0AAD4N489</accession>
<dbReference type="EMBL" id="JAKKPZ010000009">
    <property type="protein sequence ID" value="KAI1717352.1"/>
    <property type="molecule type" value="Genomic_DNA"/>
</dbReference>
<keyword evidence="13" id="KW-1185">Reference proteome</keyword>
<dbReference type="PANTHER" id="PTHR11239">
    <property type="entry name" value="DNA-DIRECTED RNA POLYMERASE"/>
    <property type="match status" value="1"/>
</dbReference>
<dbReference type="GO" id="GO:0003899">
    <property type="term" value="F:DNA-directed RNA polymerase activity"/>
    <property type="evidence" value="ECO:0007669"/>
    <property type="project" value="InterPro"/>
</dbReference>
<evidence type="ECO:0000256" key="1">
    <source>
        <dbReference type="ARBA" id="ARBA00004604"/>
    </source>
</evidence>
<name>A0AAD4N489_9BILA</name>
<protein>
    <recommendedName>
        <fullName evidence="8">DNA-directed RNA polymerase subunit</fullName>
    </recommendedName>
</protein>
<feature type="binding site" evidence="9">
    <location>
        <position position="86"/>
    </location>
    <ligand>
        <name>Zn(2+)</name>
        <dbReference type="ChEBI" id="CHEBI:29105"/>
        <label>2</label>
    </ligand>
</feature>
<dbReference type="Gene3D" id="2.20.25.10">
    <property type="match status" value="1"/>
</dbReference>
<keyword evidence="4 10" id="KW-0863">Zinc-finger</keyword>
<evidence type="ECO:0000256" key="5">
    <source>
        <dbReference type="ARBA" id="ARBA00022833"/>
    </source>
</evidence>
<evidence type="ECO:0000259" key="11">
    <source>
        <dbReference type="PROSITE" id="PS51133"/>
    </source>
</evidence>
<dbReference type="SUPFAM" id="SSF57783">
    <property type="entry name" value="Zinc beta-ribbon"/>
    <property type="match status" value="1"/>
</dbReference>
<dbReference type="PIRSF" id="PIRSF005586">
    <property type="entry name" value="RNApol_RpoM"/>
    <property type="match status" value="1"/>
</dbReference>
<evidence type="ECO:0000256" key="7">
    <source>
        <dbReference type="ARBA" id="ARBA00044497"/>
    </source>
</evidence>
<feature type="binding site" evidence="9">
    <location>
        <position position="18"/>
    </location>
    <ligand>
        <name>Zn(2+)</name>
        <dbReference type="ChEBI" id="CHEBI:29105"/>
        <label>1</label>
    </ligand>
</feature>
<feature type="zinc finger region" description="C4-type" evidence="10">
    <location>
        <begin position="15"/>
        <end position="37"/>
    </location>
</feature>
<evidence type="ECO:0000256" key="4">
    <source>
        <dbReference type="ARBA" id="ARBA00022771"/>
    </source>
</evidence>
<keyword evidence="8" id="KW-0804">Transcription</keyword>
<comment type="subcellular location">
    <subcellularLocation>
        <location evidence="1">Nucleus</location>
        <location evidence="1">Nucleolus</location>
    </subcellularLocation>
</comment>
<dbReference type="GO" id="GO:0008270">
    <property type="term" value="F:zinc ion binding"/>
    <property type="evidence" value="ECO:0007669"/>
    <property type="project" value="UniProtKB-KW"/>
</dbReference>
<evidence type="ECO:0000256" key="8">
    <source>
        <dbReference type="PIRNR" id="PIRNR005586"/>
    </source>
</evidence>
<sequence>MTEYTNGFTPNEQFCAVCGTILPLPAKAPCEIQCVLCKSTSLVKAQIGRLVNCQERSYVRTVADTDEAALTHQDEVVQVEHICPKCGHHLASYMTQQTRSADEGQTVFYTCLKCKNRSIEYS</sequence>
<dbReference type="PROSITE" id="PS51133">
    <property type="entry name" value="ZF_TFIIS_2"/>
    <property type="match status" value="1"/>
</dbReference>
<dbReference type="GO" id="GO:0005736">
    <property type="term" value="C:RNA polymerase I complex"/>
    <property type="evidence" value="ECO:0007669"/>
    <property type="project" value="TreeGrafter"/>
</dbReference>
<evidence type="ECO:0000256" key="6">
    <source>
        <dbReference type="ARBA" id="ARBA00023242"/>
    </source>
</evidence>
<reference evidence="12" key="1">
    <citation type="submission" date="2022-01" db="EMBL/GenBank/DDBJ databases">
        <title>Genome Sequence Resource for Two Populations of Ditylenchus destructor, the Migratory Endoparasitic Phytonematode.</title>
        <authorList>
            <person name="Zhang H."/>
            <person name="Lin R."/>
            <person name="Xie B."/>
        </authorList>
    </citation>
    <scope>NUCLEOTIDE SEQUENCE</scope>
    <source>
        <strain evidence="12">BazhouSP</strain>
    </source>
</reference>
<feature type="binding site" evidence="9">
    <location>
        <position position="15"/>
    </location>
    <ligand>
        <name>Zn(2+)</name>
        <dbReference type="ChEBI" id="CHEBI:29105"/>
        <label>1</label>
    </ligand>
</feature>
<dbReference type="InterPro" id="IPR001222">
    <property type="entry name" value="Znf_TFIIS"/>
</dbReference>
<dbReference type="AlphaFoldDB" id="A0AAD4N489"/>
<evidence type="ECO:0000256" key="2">
    <source>
        <dbReference type="ARBA" id="ARBA00022478"/>
    </source>
</evidence>
<gene>
    <name evidence="12" type="ORF">DdX_07095</name>
</gene>
<evidence type="ECO:0000256" key="3">
    <source>
        <dbReference type="ARBA" id="ARBA00022723"/>
    </source>
</evidence>
<dbReference type="InterPro" id="IPR034004">
    <property type="entry name" value="Zn_ribbon_RPA12_C"/>
</dbReference>
<evidence type="ECO:0000256" key="9">
    <source>
        <dbReference type="PIRSR" id="PIRSR005586-1"/>
    </source>
</evidence>
<keyword evidence="5 9" id="KW-0862">Zinc</keyword>
<keyword evidence="3 9" id="KW-0479">Metal-binding</keyword>
<feature type="binding site" evidence="9">
    <location>
        <position position="34"/>
    </location>
    <ligand>
        <name>Zn(2+)</name>
        <dbReference type="ChEBI" id="CHEBI:29105"/>
        <label>1</label>
    </ligand>
</feature>
<keyword evidence="6 8" id="KW-0539">Nucleus</keyword>
<comment type="caution">
    <text evidence="12">The sequence shown here is derived from an EMBL/GenBank/DDBJ whole genome shotgun (WGS) entry which is preliminary data.</text>
</comment>
<dbReference type="GO" id="GO:0003676">
    <property type="term" value="F:nucleic acid binding"/>
    <property type="evidence" value="ECO:0007669"/>
    <property type="project" value="InterPro"/>
</dbReference>
<evidence type="ECO:0000313" key="12">
    <source>
        <dbReference type="EMBL" id="KAI1717352.1"/>
    </source>
</evidence>
<keyword evidence="2 8" id="KW-0240">DNA-directed RNA polymerase</keyword>
<evidence type="ECO:0000256" key="10">
    <source>
        <dbReference type="PIRSR" id="PIRSR005586-2"/>
    </source>
</evidence>
<dbReference type="SMART" id="SM00440">
    <property type="entry name" value="ZnF_C2C2"/>
    <property type="match status" value="1"/>
</dbReference>
<feature type="binding site" evidence="9">
    <location>
        <position position="83"/>
    </location>
    <ligand>
        <name>Zn(2+)</name>
        <dbReference type="ChEBI" id="CHEBI:29105"/>
        <label>2</label>
    </ligand>
</feature>
<proteinExistence type="inferred from homology"/>
<feature type="binding site" evidence="9">
    <location>
        <position position="114"/>
    </location>
    <ligand>
        <name>Zn(2+)</name>
        <dbReference type="ChEBI" id="CHEBI:29105"/>
        <label>2</label>
    </ligand>
</feature>
<dbReference type="CDD" id="cd10507">
    <property type="entry name" value="Zn-ribbon_RPA12"/>
    <property type="match status" value="1"/>
</dbReference>
<comment type="function">
    <text evidence="7">Core component of RNA polymerase I (Pol I), a DNA-dependent RNA polymerase which synthesizes ribosomal RNA precursors using the four ribonucleoside triphosphates as substrates. Can mediate Pol I proofreading of the nascent RNA transcript. Anchors into the Pol I active site to monitor transcription fidelity and cleave mis-incorporated 5'-ribonucleotides.</text>
</comment>